<evidence type="ECO:0000259" key="1">
    <source>
        <dbReference type="PROSITE" id="PS51918"/>
    </source>
</evidence>
<dbReference type="GO" id="GO:0051536">
    <property type="term" value="F:iron-sulfur cluster binding"/>
    <property type="evidence" value="ECO:0007669"/>
    <property type="project" value="InterPro"/>
</dbReference>
<dbReference type="GeneID" id="76207447"/>
<organism evidence="3 4">
    <name type="scientific">Vulcanisaeta souniana JCM 11219</name>
    <dbReference type="NCBI Taxonomy" id="1293586"/>
    <lineage>
        <taxon>Archaea</taxon>
        <taxon>Thermoproteota</taxon>
        <taxon>Thermoprotei</taxon>
        <taxon>Thermoproteales</taxon>
        <taxon>Thermoproteaceae</taxon>
        <taxon>Vulcanisaeta</taxon>
    </lineage>
</organism>
<dbReference type="InterPro" id="IPR006638">
    <property type="entry name" value="Elp3/MiaA/NifB-like_rSAM"/>
</dbReference>
<dbReference type="Gene3D" id="3.80.30.20">
    <property type="entry name" value="tm_1862 like domain"/>
    <property type="match status" value="1"/>
</dbReference>
<dbReference type="SFLD" id="SFLDS00029">
    <property type="entry name" value="Radical_SAM"/>
    <property type="match status" value="1"/>
</dbReference>
<reference evidence="2" key="4">
    <citation type="journal article" date="2023" name="Microbiol. Resour. Announc.">
        <title>Complete Genome Sequence of Vulcanisaeta souniana Strain IC-059, a Hyperthermophilic Archaeon Isolated from Hot Spring Water in Japan.</title>
        <authorList>
            <person name="Kato S."/>
            <person name="Itoh T."/>
            <person name="Wu L."/>
            <person name="Ma J."/>
            <person name="Ohkuma M."/>
        </authorList>
    </citation>
    <scope>NUCLEOTIDE SEQUENCE</scope>
    <source>
        <strain evidence="2">JCM 11219</strain>
    </source>
</reference>
<reference evidence="3" key="1">
    <citation type="journal article" date="2014" name="Int. J. Syst. Evol. Microbiol.">
        <title>Complete genome sequence of Corynebacterium casei LMG S-19264T (=DSM 44701T), isolated from a smear-ripened cheese.</title>
        <authorList>
            <consortium name="US DOE Joint Genome Institute (JGI-PGF)"/>
            <person name="Walter F."/>
            <person name="Albersmeier A."/>
            <person name="Kalinowski J."/>
            <person name="Ruckert C."/>
        </authorList>
    </citation>
    <scope>NUCLEOTIDE SEQUENCE</scope>
    <source>
        <strain evidence="3">JCM 11219</strain>
    </source>
</reference>
<feature type="domain" description="Radical SAM core" evidence="1">
    <location>
        <begin position="195"/>
        <end position="419"/>
    </location>
</feature>
<dbReference type="CDD" id="cd01335">
    <property type="entry name" value="Radical_SAM"/>
    <property type="match status" value="1"/>
</dbReference>
<dbReference type="PANTHER" id="PTHR42731:SF1">
    <property type="entry name" value="RADICAL SAM DOMAIN PROTEIN"/>
    <property type="match status" value="1"/>
</dbReference>
<proteinExistence type="predicted"/>
<dbReference type="Pfam" id="PF19864">
    <property type="entry name" value="Radical_SAM_N2"/>
    <property type="match status" value="1"/>
</dbReference>
<evidence type="ECO:0000313" key="4">
    <source>
        <dbReference type="Proteomes" id="UP000657075"/>
    </source>
</evidence>
<dbReference type="InterPro" id="IPR023404">
    <property type="entry name" value="rSAM_horseshoe"/>
</dbReference>
<sequence length="517" mass="58020">MYSKAYRKGMIRVAIAYPSTARIALQSLSIHIIRKILGEYSNVYTDFVFMGNDGRSITKQLRDFDIVIFSVHYELDYPRILKMMEVSGINPFGFQRTANDPLIVMGGPTLMANPEPMSSFADIILIGDAEVLIPTLIDYYMEYGKNIEEYANLVGFYVPSLGKHTVTKAFVRDLSYSIKLVHDTAIELSYGGAKSLFNNLAVLEVMRGCPRSCLFCMEGFVSRPVRFADVTAIKDLILRDVNRDRKLVNGVTLVGLSVTDHPGFKELMNFLVNDLGLSVSSPSLRVDSLDRDAIRLIAGGGQKVLTIAPESSERLRRALGKGFSDDDIARVAMDAIDAGINHLKLYFMVGLPGEIYDDINSITNLLLRLRRLGIKFSLSVNPWVPKPHTPLQWLPMAGDDVINDRVKALREIHTYTGFSTYSAFDAKVQALLSLGDRDISDLIFEASLTSLDRGSWRRLLRKYEGLLSRYVYSWKSLNSELPWSHIRIPGIDEGNLKSMLLRYVKEVGIDLPTQHIG</sequence>
<dbReference type="InterPro" id="IPR058240">
    <property type="entry name" value="rSAM_sf"/>
</dbReference>
<name>A0A830E4E0_9CREN</name>
<dbReference type="GO" id="GO:0003824">
    <property type="term" value="F:catalytic activity"/>
    <property type="evidence" value="ECO:0007669"/>
    <property type="project" value="InterPro"/>
</dbReference>
<dbReference type="AlphaFoldDB" id="A0A830E4E0"/>
<dbReference type="EMBL" id="BMNM01000008">
    <property type="protein sequence ID" value="GGI81931.1"/>
    <property type="molecule type" value="Genomic_DNA"/>
</dbReference>
<dbReference type="RefSeq" id="WP_264890705.1">
    <property type="nucleotide sequence ID" value="NZ_AP026830.1"/>
</dbReference>
<dbReference type="PANTHER" id="PTHR42731">
    <property type="entry name" value="SLL1084 PROTEIN"/>
    <property type="match status" value="1"/>
</dbReference>
<accession>A0A830E4E0</accession>
<dbReference type="EMBL" id="AP026830">
    <property type="protein sequence ID" value="BDR92814.1"/>
    <property type="molecule type" value="Genomic_DNA"/>
</dbReference>
<evidence type="ECO:0000313" key="5">
    <source>
        <dbReference type="Proteomes" id="UP001060771"/>
    </source>
</evidence>
<dbReference type="InterPro" id="IPR045784">
    <property type="entry name" value="Radical_SAM_N2"/>
</dbReference>
<dbReference type="InterPro" id="IPR007197">
    <property type="entry name" value="rSAM"/>
</dbReference>
<evidence type="ECO:0000313" key="2">
    <source>
        <dbReference type="EMBL" id="BDR92814.1"/>
    </source>
</evidence>
<dbReference type="SFLD" id="SFLDG01082">
    <property type="entry name" value="B12-binding_domain_containing"/>
    <property type="match status" value="1"/>
</dbReference>
<dbReference type="SUPFAM" id="SSF102114">
    <property type="entry name" value="Radical SAM enzymes"/>
    <property type="match status" value="1"/>
</dbReference>
<dbReference type="PROSITE" id="PS51918">
    <property type="entry name" value="RADICAL_SAM"/>
    <property type="match status" value="1"/>
</dbReference>
<keyword evidence="5" id="KW-1185">Reference proteome</keyword>
<reference evidence="5" key="3">
    <citation type="submission" date="2022-09" db="EMBL/GenBank/DDBJ databases">
        <title>Complete genome sequence of Vulcanisaeta souniana.</title>
        <authorList>
            <person name="Kato S."/>
            <person name="Itoh T."/>
            <person name="Ohkuma M."/>
        </authorList>
    </citation>
    <scope>NUCLEOTIDE SEQUENCE [LARGE SCALE GENOMIC DNA]</scope>
    <source>
        <strain evidence="5">JCM 11219</strain>
    </source>
</reference>
<dbReference type="Pfam" id="PF04055">
    <property type="entry name" value="Radical_SAM"/>
    <property type="match status" value="1"/>
</dbReference>
<reference evidence="3" key="2">
    <citation type="submission" date="2020-09" db="EMBL/GenBank/DDBJ databases">
        <authorList>
            <person name="Sun Q."/>
            <person name="Ohkuma M."/>
        </authorList>
    </citation>
    <scope>NUCLEOTIDE SEQUENCE</scope>
    <source>
        <strain evidence="3">JCM 11219</strain>
    </source>
</reference>
<dbReference type="Proteomes" id="UP000657075">
    <property type="component" value="Unassembled WGS sequence"/>
</dbReference>
<dbReference type="Proteomes" id="UP001060771">
    <property type="component" value="Chromosome"/>
</dbReference>
<dbReference type="Gene3D" id="3.40.50.280">
    <property type="entry name" value="Cobalamin-binding domain"/>
    <property type="match status" value="1"/>
</dbReference>
<protein>
    <submittedName>
        <fullName evidence="3">Radical SAM protein</fullName>
    </submittedName>
</protein>
<evidence type="ECO:0000313" key="3">
    <source>
        <dbReference type="EMBL" id="GGI81931.1"/>
    </source>
</evidence>
<gene>
    <name evidence="3" type="ORF">GCM10007112_18320</name>
    <name evidence="2" type="ORF">Vsou_19070</name>
</gene>
<dbReference type="SMART" id="SM00729">
    <property type="entry name" value="Elp3"/>
    <property type="match status" value="1"/>
</dbReference>